<keyword evidence="5" id="KW-1185">Reference proteome</keyword>
<reference evidence="3" key="2">
    <citation type="submission" date="2024-04" db="EMBL/GenBank/DDBJ databases">
        <authorList>
            <person name="Chen Y."/>
            <person name="Shah S."/>
            <person name="Dougan E. K."/>
            <person name="Thang M."/>
            <person name="Chan C."/>
        </authorList>
    </citation>
    <scope>NUCLEOTIDE SEQUENCE [LARGE SCALE GENOMIC DNA]</scope>
</reference>
<sequence length="306" mass="35157">MLSVFGVYLRQWIEHQVKTRIVLYVSEVLEKSALFASLLIRKAVEKEVLNKGKLKKLIFVFDAGNHFRSYEAAHNTMIYIPLQYKQPCVTRYLVEKHGKGPCDAQIFSPMRRFLKQACLRPAFFAENERQVVAALKEQAAKEQAANPDGPECVIEVPTLPARRPAAKVITMHNCQINRSYCFESLLSKSAANGVQIRNWIFSDSGSFDRLNFSVEEKAPEFAEWKKGYFQDPSWQKPPLELGCDNAITRKYQSQKDRPSTRPDMKKKPARTVASLCLRDERQLASHLAKKKRKYKAWQPDDSDISL</sequence>
<comment type="caution">
    <text evidence="2">The sequence shown here is derived from an EMBL/GenBank/DDBJ whole genome shotgun (WGS) entry which is preliminary data.</text>
</comment>
<evidence type="ECO:0000256" key="1">
    <source>
        <dbReference type="SAM" id="MobiDB-lite"/>
    </source>
</evidence>
<dbReference type="EMBL" id="CAMXCT030001021">
    <property type="protein sequence ID" value="CAL4773126.1"/>
    <property type="molecule type" value="Genomic_DNA"/>
</dbReference>
<proteinExistence type="predicted"/>
<dbReference type="OrthoDB" id="448419at2759"/>
<evidence type="ECO:0000313" key="4">
    <source>
        <dbReference type="EMBL" id="CAL4773126.1"/>
    </source>
</evidence>
<feature type="compositionally biased region" description="Basic and acidic residues" evidence="1">
    <location>
        <begin position="253"/>
        <end position="266"/>
    </location>
</feature>
<evidence type="ECO:0000313" key="2">
    <source>
        <dbReference type="EMBL" id="CAI3985814.1"/>
    </source>
</evidence>
<name>A0A9P1C675_9DINO</name>
<dbReference type="AlphaFoldDB" id="A0A9P1C675"/>
<gene>
    <name evidence="2" type="ORF">C1SCF055_LOCUS13220</name>
</gene>
<dbReference type="EMBL" id="CAMXCT010001021">
    <property type="protein sequence ID" value="CAI3985814.1"/>
    <property type="molecule type" value="Genomic_DNA"/>
</dbReference>
<dbReference type="Proteomes" id="UP001152797">
    <property type="component" value="Unassembled WGS sequence"/>
</dbReference>
<reference evidence="2" key="1">
    <citation type="submission" date="2022-10" db="EMBL/GenBank/DDBJ databases">
        <authorList>
            <person name="Chen Y."/>
            <person name="Dougan E. K."/>
            <person name="Chan C."/>
            <person name="Rhodes N."/>
            <person name="Thang M."/>
        </authorList>
    </citation>
    <scope>NUCLEOTIDE SEQUENCE</scope>
</reference>
<dbReference type="EMBL" id="CAMXCT020001021">
    <property type="protein sequence ID" value="CAL1139189.1"/>
    <property type="molecule type" value="Genomic_DNA"/>
</dbReference>
<organism evidence="2">
    <name type="scientific">Cladocopium goreaui</name>
    <dbReference type="NCBI Taxonomy" id="2562237"/>
    <lineage>
        <taxon>Eukaryota</taxon>
        <taxon>Sar</taxon>
        <taxon>Alveolata</taxon>
        <taxon>Dinophyceae</taxon>
        <taxon>Suessiales</taxon>
        <taxon>Symbiodiniaceae</taxon>
        <taxon>Cladocopium</taxon>
    </lineage>
</organism>
<accession>A0A9P1C675</accession>
<evidence type="ECO:0000313" key="3">
    <source>
        <dbReference type="EMBL" id="CAL1139189.1"/>
    </source>
</evidence>
<evidence type="ECO:0000313" key="5">
    <source>
        <dbReference type="Proteomes" id="UP001152797"/>
    </source>
</evidence>
<protein>
    <submittedName>
        <fullName evidence="4">Voltage-dependent T-type calcium channel subunit alpha-1G</fullName>
    </submittedName>
</protein>
<feature type="region of interest" description="Disordered" evidence="1">
    <location>
        <begin position="251"/>
        <end position="271"/>
    </location>
</feature>